<protein>
    <recommendedName>
        <fullName evidence="10">Dihydrolipoamide acetyltransferase component of pyruvate dehydrogenase complex</fullName>
        <ecNumber evidence="10">2.3.1.-</ecNumber>
    </recommendedName>
</protein>
<dbReference type="Gene3D" id="4.10.320.10">
    <property type="entry name" value="E3-binding domain"/>
    <property type="match status" value="1"/>
</dbReference>
<evidence type="ECO:0000256" key="3">
    <source>
        <dbReference type="ARBA" id="ARBA00005145"/>
    </source>
</evidence>
<dbReference type="InterPro" id="IPR000089">
    <property type="entry name" value="Biotin_lipoyl"/>
</dbReference>
<comment type="catalytic activity">
    <reaction evidence="9">
        <text>N(6)-[(R)-dihydrolipoyl]-L-lysyl-[protein] + succinyl-CoA = N(6)-[(R)-S(8)-succinyldihydrolipoyl]-L-lysyl-[protein] + CoA</text>
        <dbReference type="Rhea" id="RHEA:15213"/>
        <dbReference type="Rhea" id="RHEA-COMP:10475"/>
        <dbReference type="Rhea" id="RHEA-COMP:20092"/>
        <dbReference type="ChEBI" id="CHEBI:57287"/>
        <dbReference type="ChEBI" id="CHEBI:57292"/>
        <dbReference type="ChEBI" id="CHEBI:83100"/>
        <dbReference type="ChEBI" id="CHEBI:83120"/>
        <dbReference type="EC" id="2.3.1.61"/>
    </reaction>
</comment>
<dbReference type="SUPFAM" id="SSF51230">
    <property type="entry name" value="Single hybrid motif"/>
    <property type="match status" value="1"/>
</dbReference>
<gene>
    <name evidence="14" type="ORF">GFB56_25075</name>
</gene>
<dbReference type="GO" id="GO:0031405">
    <property type="term" value="F:lipoic acid binding"/>
    <property type="evidence" value="ECO:0007669"/>
    <property type="project" value="TreeGrafter"/>
</dbReference>
<dbReference type="EC" id="2.3.1.-" evidence="10"/>
<evidence type="ECO:0000256" key="11">
    <source>
        <dbReference type="SAM" id="MobiDB-lite"/>
    </source>
</evidence>
<comment type="caution">
    <text evidence="14">The sequence shown here is derived from an EMBL/GenBank/DDBJ whole genome shotgun (WGS) entry which is preliminary data.</text>
</comment>
<accession>A0AAW4FRX9</accession>
<feature type="region of interest" description="Disordered" evidence="11">
    <location>
        <begin position="112"/>
        <end position="154"/>
    </location>
</feature>
<dbReference type="CDD" id="cd06849">
    <property type="entry name" value="lipoyl_domain"/>
    <property type="match status" value="1"/>
</dbReference>
<dbReference type="PROSITE" id="PS51826">
    <property type="entry name" value="PSBD"/>
    <property type="match status" value="1"/>
</dbReference>
<evidence type="ECO:0000256" key="8">
    <source>
        <dbReference type="ARBA" id="ARBA00023315"/>
    </source>
</evidence>
<dbReference type="RefSeq" id="WP_203528960.1">
    <property type="nucleotide sequence ID" value="NZ_CP083375.1"/>
</dbReference>
<reference evidence="14 15" key="1">
    <citation type="submission" date="2020-01" db="EMBL/GenBank/DDBJ databases">
        <title>Draft genome assembly of Ensifer adhaerens T173.</title>
        <authorList>
            <person name="Craig J.E."/>
            <person name="Stinchcombe J.R."/>
        </authorList>
    </citation>
    <scope>NUCLEOTIDE SEQUENCE [LARGE SCALE GENOMIC DNA]</scope>
    <source>
        <strain evidence="14 15">T173</strain>
    </source>
</reference>
<keyword evidence="6 10" id="KW-0808">Transferase</keyword>
<comment type="pathway">
    <text evidence="3">Amino-acid degradation; L-lysine degradation via saccharopine pathway; glutaryl-CoA from L-lysine: step 6/6.</text>
</comment>
<feature type="domain" description="Peripheral subunit-binding (PSBD)" evidence="13">
    <location>
        <begin position="148"/>
        <end position="185"/>
    </location>
</feature>
<dbReference type="Gene3D" id="3.30.559.10">
    <property type="entry name" value="Chloramphenicol acetyltransferase-like domain"/>
    <property type="match status" value="1"/>
</dbReference>
<keyword evidence="8 10" id="KW-0012">Acyltransferase</keyword>
<dbReference type="InterPro" id="IPR001078">
    <property type="entry name" value="2-oxoacid_DH_actylTfrase"/>
</dbReference>
<dbReference type="SUPFAM" id="SSF52777">
    <property type="entry name" value="CoA-dependent acyltransferases"/>
    <property type="match status" value="1"/>
</dbReference>
<dbReference type="InterPro" id="IPR023213">
    <property type="entry name" value="CAT-like_dom_sf"/>
</dbReference>
<evidence type="ECO:0000256" key="6">
    <source>
        <dbReference type="ARBA" id="ARBA00022679"/>
    </source>
</evidence>
<evidence type="ECO:0000256" key="7">
    <source>
        <dbReference type="ARBA" id="ARBA00022823"/>
    </source>
</evidence>
<dbReference type="SUPFAM" id="SSF47005">
    <property type="entry name" value="Peripheral subunit-binding domain of 2-oxo acid dehydrogenase complex"/>
    <property type="match status" value="1"/>
</dbReference>
<evidence type="ECO:0000259" key="12">
    <source>
        <dbReference type="PROSITE" id="PS50968"/>
    </source>
</evidence>
<dbReference type="InterPro" id="IPR003016">
    <property type="entry name" value="2-oxoA_DH_lipoyl-BS"/>
</dbReference>
<dbReference type="EMBL" id="WXFA01000021">
    <property type="protein sequence ID" value="MBM3094028.1"/>
    <property type="molecule type" value="Genomic_DNA"/>
</dbReference>
<dbReference type="InterPro" id="IPR050743">
    <property type="entry name" value="2-oxoacid_DH_E2_comp"/>
</dbReference>
<dbReference type="Proteomes" id="UP000744980">
    <property type="component" value="Unassembled WGS sequence"/>
</dbReference>
<evidence type="ECO:0000256" key="10">
    <source>
        <dbReference type="RuleBase" id="RU003423"/>
    </source>
</evidence>
<evidence type="ECO:0000313" key="15">
    <source>
        <dbReference type="Proteomes" id="UP000744980"/>
    </source>
</evidence>
<comment type="cofactor">
    <cofactor evidence="1 10">
        <name>(R)-lipoate</name>
        <dbReference type="ChEBI" id="CHEBI:83088"/>
    </cofactor>
</comment>
<dbReference type="PROSITE" id="PS50968">
    <property type="entry name" value="BIOTINYL_LIPOYL"/>
    <property type="match status" value="1"/>
</dbReference>
<evidence type="ECO:0000256" key="2">
    <source>
        <dbReference type="ARBA" id="ARBA00004052"/>
    </source>
</evidence>
<dbReference type="GO" id="GO:0016407">
    <property type="term" value="F:acetyltransferase activity"/>
    <property type="evidence" value="ECO:0007669"/>
    <property type="project" value="TreeGrafter"/>
</dbReference>
<dbReference type="InterPro" id="IPR004167">
    <property type="entry name" value="PSBD"/>
</dbReference>
<keyword evidence="15" id="KW-1185">Reference proteome</keyword>
<evidence type="ECO:0000256" key="4">
    <source>
        <dbReference type="ARBA" id="ARBA00007317"/>
    </source>
</evidence>
<comment type="function">
    <text evidence="2">E2 component of the 2-oxoglutarate dehydrogenase (OGDH) complex which catalyzes the second step in the conversion of 2-oxoglutarate to succinyl-CoA and CO(2).</text>
</comment>
<evidence type="ECO:0000313" key="14">
    <source>
        <dbReference type="EMBL" id="MBM3094028.1"/>
    </source>
</evidence>
<dbReference type="Pfam" id="PF00198">
    <property type="entry name" value="2-oxoacid_dh"/>
    <property type="match status" value="1"/>
</dbReference>
<dbReference type="GO" id="GO:0004149">
    <property type="term" value="F:dihydrolipoyllysine-residue succinyltransferase activity"/>
    <property type="evidence" value="ECO:0007669"/>
    <property type="project" value="UniProtKB-EC"/>
</dbReference>
<comment type="similarity">
    <text evidence="4 10">Belongs to the 2-oxoacid dehydrogenase family.</text>
</comment>
<keyword evidence="7 10" id="KW-0450">Lipoyl</keyword>
<evidence type="ECO:0000256" key="1">
    <source>
        <dbReference type="ARBA" id="ARBA00001938"/>
    </source>
</evidence>
<dbReference type="FunFam" id="3.30.559.10:FF:000007">
    <property type="entry name" value="Dihydrolipoamide acetyltransferase component of pyruvate dehydrogenase complex"/>
    <property type="match status" value="1"/>
</dbReference>
<dbReference type="Pfam" id="PF02817">
    <property type="entry name" value="E3_binding"/>
    <property type="match status" value="1"/>
</dbReference>
<name>A0AAW4FRX9_9HYPH</name>
<sequence length="435" mass="46595">MTILSMKLPDIGEGITEVELLEWNVAVGVTVREDDIIASVMTDKATVEIPSLYEGRILALACRPGEPVAVGASLVSIEVVDGIAASPTAPQLAAVPEVADISKPRNVTSTAAVNDSRLHHEPNDPASEKSAVVPAYASPPRPEGEAPLASPSVRARAKSAGIDLRRVAGTGPAGRISHDDLARVFQVAGSCTAEALPTQERRRNGEEKIKVVGLRRRIADRMSLANSRIAHITIVEEVDVTSLEELRSKLNADKGDKPKLTMLPFITAALSKALAEHPEMNAHFDDAAGYVTRFSALHVGIATMTETGLVVPVLRHAEALDPYETATEIARLAEAARTGKSTREELSGSTFTITSLGALGAIATTPIINHPEVAILGINKMAVRPMWDGQQFIPRTMMNISASFDHRVIDGWDAARFVQRMKSLLEVPAIIFMGR</sequence>
<dbReference type="PANTHER" id="PTHR43178">
    <property type="entry name" value="DIHYDROLIPOAMIDE ACETYLTRANSFERASE COMPONENT OF PYRUVATE DEHYDROGENASE COMPLEX"/>
    <property type="match status" value="1"/>
</dbReference>
<proteinExistence type="inferred from homology"/>
<evidence type="ECO:0000256" key="9">
    <source>
        <dbReference type="ARBA" id="ARBA00052761"/>
    </source>
</evidence>
<feature type="domain" description="Lipoyl-binding" evidence="12">
    <location>
        <begin position="3"/>
        <end position="78"/>
    </location>
</feature>
<feature type="compositionally biased region" description="Basic and acidic residues" evidence="11">
    <location>
        <begin position="116"/>
        <end position="127"/>
    </location>
</feature>
<dbReference type="GO" id="GO:0005737">
    <property type="term" value="C:cytoplasm"/>
    <property type="evidence" value="ECO:0007669"/>
    <property type="project" value="TreeGrafter"/>
</dbReference>
<dbReference type="PROSITE" id="PS00189">
    <property type="entry name" value="LIPOYL"/>
    <property type="match status" value="1"/>
</dbReference>
<dbReference type="InterPro" id="IPR011053">
    <property type="entry name" value="Single_hybrid_motif"/>
</dbReference>
<evidence type="ECO:0000259" key="13">
    <source>
        <dbReference type="PROSITE" id="PS51826"/>
    </source>
</evidence>
<dbReference type="PANTHER" id="PTHR43178:SF5">
    <property type="entry name" value="LIPOAMIDE ACYLTRANSFERASE COMPONENT OF BRANCHED-CHAIN ALPHA-KETO ACID DEHYDROGENASE COMPLEX, MITOCHONDRIAL"/>
    <property type="match status" value="1"/>
</dbReference>
<dbReference type="Pfam" id="PF00364">
    <property type="entry name" value="Biotin_lipoyl"/>
    <property type="match status" value="1"/>
</dbReference>
<organism evidence="14 15">
    <name type="scientific">Ensifer canadensis</name>
    <dbReference type="NCBI Taxonomy" id="555315"/>
    <lineage>
        <taxon>Bacteria</taxon>
        <taxon>Pseudomonadati</taxon>
        <taxon>Pseudomonadota</taxon>
        <taxon>Alphaproteobacteria</taxon>
        <taxon>Hyphomicrobiales</taxon>
        <taxon>Rhizobiaceae</taxon>
        <taxon>Sinorhizobium/Ensifer group</taxon>
        <taxon>Ensifer</taxon>
    </lineage>
</organism>
<dbReference type="AlphaFoldDB" id="A0AAW4FRX9"/>
<comment type="subunit">
    <text evidence="5">Forms a 24-polypeptide structural core with octahedral symmetry. Part of the 2-oxoglutarate dehydrogenase (OGDH) complex composed of E1 (2-oxoglutarate dehydrogenase), E2 (dihydrolipoamide succinyltransferase) and E3 (dihydrolipoamide dehydrogenase); the complex contains multiple copies of the three enzymatic components (E1, E2 and E3).</text>
</comment>
<dbReference type="InterPro" id="IPR036625">
    <property type="entry name" value="E3-bd_dom_sf"/>
</dbReference>
<evidence type="ECO:0000256" key="5">
    <source>
        <dbReference type="ARBA" id="ARBA00011666"/>
    </source>
</evidence>
<dbReference type="Gene3D" id="2.40.50.100">
    <property type="match status" value="1"/>
</dbReference>